<evidence type="ECO:0000313" key="2">
    <source>
        <dbReference type="Proteomes" id="UP000541154"/>
    </source>
</evidence>
<reference evidence="1 2" key="1">
    <citation type="submission" date="2019-04" db="EMBL/GenBank/DDBJ databases">
        <title>Aspergillus burnettii sp. nov., novel species from soil in southeast Queensland.</title>
        <authorList>
            <person name="Gilchrist C.L.M."/>
            <person name="Pitt J.I."/>
            <person name="Lange L."/>
            <person name="Lacey H.J."/>
            <person name="Vuong D."/>
            <person name="Midgley D.J."/>
            <person name="Greenfield P."/>
            <person name="Bradbury M."/>
            <person name="Lacey E."/>
            <person name="Busk P.K."/>
            <person name="Pilgaard B."/>
            <person name="Chooi Y.H."/>
            <person name="Piggott A.M."/>
        </authorList>
    </citation>
    <scope>NUCLEOTIDE SEQUENCE [LARGE SCALE GENOMIC DNA]</scope>
    <source>
        <strain evidence="1 2">FRR 5400</strain>
    </source>
</reference>
<gene>
    <name evidence="1" type="ORF">ETB97_001614</name>
</gene>
<organism evidence="1 2">
    <name type="scientific">Petromyces alliaceus</name>
    <name type="common">Aspergillus alliaceus</name>
    <dbReference type="NCBI Taxonomy" id="209559"/>
    <lineage>
        <taxon>Eukaryota</taxon>
        <taxon>Fungi</taxon>
        <taxon>Dikarya</taxon>
        <taxon>Ascomycota</taxon>
        <taxon>Pezizomycotina</taxon>
        <taxon>Eurotiomycetes</taxon>
        <taxon>Eurotiomycetidae</taxon>
        <taxon>Eurotiales</taxon>
        <taxon>Aspergillaceae</taxon>
        <taxon>Aspergillus</taxon>
        <taxon>Aspergillus subgen. Circumdati</taxon>
    </lineage>
</organism>
<dbReference type="EMBL" id="SPNV01000131">
    <property type="protein sequence ID" value="KAF5860397.1"/>
    <property type="molecule type" value="Genomic_DNA"/>
</dbReference>
<proteinExistence type="predicted"/>
<sequence>MDGRDDIRHIRGSRDRGWAFFFVIIRVADLDERIIGHVSVKVLDQGPLRRVRNPPRGLGAGLCSRGKYGSSGGMVGDSEATMQTLFAAYYTANGGVSRY</sequence>
<evidence type="ECO:0000313" key="1">
    <source>
        <dbReference type="EMBL" id="KAF5860397.1"/>
    </source>
</evidence>
<protein>
    <submittedName>
        <fullName evidence="1">Uncharacterized protein</fullName>
    </submittedName>
</protein>
<keyword evidence="2" id="KW-1185">Reference proteome</keyword>
<dbReference type="Proteomes" id="UP000541154">
    <property type="component" value="Unassembled WGS sequence"/>
</dbReference>
<accession>A0A8H6A3Z0</accession>
<dbReference type="AlphaFoldDB" id="A0A8H6A3Z0"/>
<comment type="caution">
    <text evidence="1">The sequence shown here is derived from an EMBL/GenBank/DDBJ whole genome shotgun (WGS) entry which is preliminary data.</text>
</comment>
<name>A0A8H6A3Z0_PETAA</name>